<evidence type="ECO:0000259" key="1">
    <source>
        <dbReference type="Pfam" id="PF22790"/>
    </source>
</evidence>
<dbReference type="InterPro" id="IPR054467">
    <property type="entry name" value="YkoP-like_dom"/>
</dbReference>
<accession>A0A0U9H942</accession>
<feature type="domain" description="YkoP-like" evidence="1">
    <location>
        <begin position="6"/>
        <end position="182"/>
    </location>
</feature>
<dbReference type="AlphaFoldDB" id="A0A0U9H942"/>
<protein>
    <recommendedName>
        <fullName evidence="1">YkoP-like domain-containing protein</fullName>
    </recommendedName>
</protein>
<dbReference type="Proteomes" id="UP000052946">
    <property type="component" value="Unassembled WGS sequence"/>
</dbReference>
<reference evidence="2 3" key="2">
    <citation type="journal article" date="2016" name="Genome Announc.">
        <title>Draft Genome Sequence of Oceanobacillus picturae Heshi-B3, Isolated from Fermented Rice Bran in a Traditional Japanese Seafood Dish.</title>
        <authorList>
            <person name="Akuzawa S."/>
            <person name="Nagaoka J."/>
            <person name="Kanekatsu M."/>
            <person name="Kanesaki Y."/>
            <person name="Suzuki T."/>
        </authorList>
    </citation>
    <scope>NUCLEOTIDE SEQUENCE [LARGE SCALE GENOMIC DNA]</scope>
    <source>
        <strain evidence="2 3">Heshi-B3</strain>
    </source>
</reference>
<organism evidence="2 3">
    <name type="scientific">Oceanobacillus picturae</name>
    <dbReference type="NCBI Taxonomy" id="171693"/>
    <lineage>
        <taxon>Bacteria</taxon>
        <taxon>Bacillati</taxon>
        <taxon>Bacillota</taxon>
        <taxon>Bacilli</taxon>
        <taxon>Bacillales</taxon>
        <taxon>Bacillaceae</taxon>
        <taxon>Oceanobacillus</taxon>
    </lineage>
</organism>
<dbReference type="Pfam" id="PF22790">
    <property type="entry name" value="YkoP"/>
    <property type="match status" value="1"/>
</dbReference>
<name>A0A0U9H942_9BACI</name>
<proteinExistence type="predicted"/>
<sequence length="183" mass="21413">MGTMMKSYLMDAWNYLDPIYYRCTRLQYLQEANKSNTILRVRLTRYKGAEIILQDGTRIQKNDLLLKIHLHNVRLLRELEGVTSEMKSAVYIYHMMKQSLPRLAAYVSAHQRCDQIKGVIGITFLNSGVNRLGFETSPIHSKLYLTYKKITLIPINVMAGKKRMDKDPIYLFMSKQNLLQTYQ</sequence>
<evidence type="ECO:0000313" key="2">
    <source>
        <dbReference type="EMBL" id="GAQ19226.1"/>
    </source>
</evidence>
<comment type="caution">
    <text evidence="2">The sequence shown here is derived from an EMBL/GenBank/DDBJ whole genome shotgun (WGS) entry which is preliminary data.</text>
</comment>
<gene>
    <name evidence="2" type="ORF">OPHB3_3188</name>
</gene>
<evidence type="ECO:0000313" key="3">
    <source>
        <dbReference type="Proteomes" id="UP000052946"/>
    </source>
</evidence>
<reference evidence="3" key="1">
    <citation type="submission" date="2015-07" db="EMBL/GenBank/DDBJ databases">
        <title>Draft Genome Sequence of Oceanobacillus picturae Heshi-B3 that Was Isolated from Fermented Rice Bran with Aging Salted Mackerel, Which Was Named Heshiko as Traditional Fermented Seafood in Japan.</title>
        <authorList>
            <person name="Akuzawa S."/>
            <person name="Nakagawa J."/>
            <person name="Kanekatsu T."/>
            <person name="Kanesaki Y."/>
            <person name="Suzuki T."/>
        </authorList>
    </citation>
    <scope>NUCLEOTIDE SEQUENCE [LARGE SCALE GENOMIC DNA]</scope>
    <source>
        <strain evidence="3">Heshi-B3</strain>
    </source>
</reference>
<dbReference type="EMBL" id="BBXV01000041">
    <property type="protein sequence ID" value="GAQ19226.1"/>
    <property type="molecule type" value="Genomic_DNA"/>
</dbReference>